<reference evidence="2" key="1">
    <citation type="journal article" date="2019" name="Plant Biotechnol. J.">
        <title>Genome sequencing of the Australian wild diploid species Gossypium australe highlights disease resistance and delayed gland morphogenesis.</title>
        <authorList>
            <person name="Cai Y."/>
            <person name="Cai X."/>
            <person name="Wang Q."/>
            <person name="Wang P."/>
            <person name="Zhang Y."/>
            <person name="Cai C."/>
            <person name="Xu Y."/>
            <person name="Wang K."/>
            <person name="Zhou Z."/>
            <person name="Wang C."/>
            <person name="Geng S."/>
            <person name="Li B."/>
            <person name="Dong Q."/>
            <person name="Hou Y."/>
            <person name="Wang H."/>
            <person name="Ai P."/>
            <person name="Liu Z."/>
            <person name="Yi F."/>
            <person name="Sun M."/>
            <person name="An G."/>
            <person name="Cheng J."/>
            <person name="Zhang Y."/>
            <person name="Shi Q."/>
            <person name="Xie Y."/>
            <person name="Shi X."/>
            <person name="Chang Y."/>
            <person name="Huang F."/>
            <person name="Chen Y."/>
            <person name="Hong S."/>
            <person name="Mi L."/>
            <person name="Sun Q."/>
            <person name="Zhang L."/>
            <person name="Zhou B."/>
            <person name="Peng R."/>
            <person name="Zhang X."/>
            <person name="Liu F."/>
        </authorList>
    </citation>
    <scope>NUCLEOTIDE SEQUENCE [LARGE SCALE GENOMIC DNA]</scope>
    <source>
        <strain evidence="2">cv. PA1801</strain>
    </source>
</reference>
<protein>
    <submittedName>
        <fullName evidence="1">RNA-directed DNA polymerase-like protein</fullName>
    </submittedName>
</protein>
<keyword evidence="2" id="KW-1185">Reference proteome</keyword>
<dbReference type="InterPro" id="IPR043502">
    <property type="entry name" value="DNA/RNA_pol_sf"/>
</dbReference>
<dbReference type="AlphaFoldDB" id="A0A5B6WP90"/>
<dbReference type="OrthoDB" id="1739568at2759"/>
<sequence length="115" mass="12988">MLIEAPILTLSESGKEFVVYSYASLNDLGCVLMQDGKLIMYELNLRQCRWIKLLKDYDCVIDYHSGKVNVIANALSWKSVTELRVMLAQLSIFGDGNLLAELKVKPVLLDHIKEA</sequence>
<name>A0A5B6WP90_9ROSI</name>
<organism evidence="1 2">
    <name type="scientific">Gossypium australe</name>
    <dbReference type="NCBI Taxonomy" id="47621"/>
    <lineage>
        <taxon>Eukaryota</taxon>
        <taxon>Viridiplantae</taxon>
        <taxon>Streptophyta</taxon>
        <taxon>Embryophyta</taxon>
        <taxon>Tracheophyta</taxon>
        <taxon>Spermatophyta</taxon>
        <taxon>Magnoliopsida</taxon>
        <taxon>eudicotyledons</taxon>
        <taxon>Gunneridae</taxon>
        <taxon>Pentapetalae</taxon>
        <taxon>rosids</taxon>
        <taxon>malvids</taxon>
        <taxon>Malvales</taxon>
        <taxon>Malvaceae</taxon>
        <taxon>Malvoideae</taxon>
        <taxon>Gossypium</taxon>
    </lineage>
</organism>
<dbReference type="GO" id="GO:0003964">
    <property type="term" value="F:RNA-directed DNA polymerase activity"/>
    <property type="evidence" value="ECO:0007669"/>
    <property type="project" value="UniProtKB-KW"/>
</dbReference>
<comment type="caution">
    <text evidence="1">The sequence shown here is derived from an EMBL/GenBank/DDBJ whole genome shotgun (WGS) entry which is preliminary data.</text>
</comment>
<keyword evidence="1" id="KW-0808">Transferase</keyword>
<accession>A0A5B6WP90</accession>
<dbReference type="EMBL" id="SMMG02000002">
    <property type="protein sequence ID" value="KAA3483213.1"/>
    <property type="molecule type" value="Genomic_DNA"/>
</dbReference>
<gene>
    <name evidence="1" type="ORF">EPI10_005404</name>
</gene>
<dbReference type="Proteomes" id="UP000325315">
    <property type="component" value="Unassembled WGS sequence"/>
</dbReference>
<dbReference type="SUPFAM" id="SSF56672">
    <property type="entry name" value="DNA/RNA polymerases"/>
    <property type="match status" value="1"/>
</dbReference>
<proteinExistence type="predicted"/>
<evidence type="ECO:0000313" key="2">
    <source>
        <dbReference type="Proteomes" id="UP000325315"/>
    </source>
</evidence>
<keyword evidence="1" id="KW-0548">Nucleotidyltransferase</keyword>
<evidence type="ECO:0000313" key="1">
    <source>
        <dbReference type="EMBL" id="KAA3483213.1"/>
    </source>
</evidence>
<keyword evidence="1" id="KW-0695">RNA-directed DNA polymerase</keyword>